<dbReference type="EMBL" id="JAWDJR010000003">
    <property type="protein sequence ID" value="KAK9978023.1"/>
    <property type="molecule type" value="Genomic_DNA"/>
</dbReference>
<keyword evidence="5 8" id="KW-0472">Membrane</keyword>
<evidence type="ECO:0000256" key="7">
    <source>
        <dbReference type="ARBA" id="ARBA00023170"/>
    </source>
</evidence>
<feature type="signal peptide" evidence="9">
    <location>
        <begin position="1"/>
        <end position="23"/>
    </location>
</feature>
<dbReference type="Proteomes" id="UP001479290">
    <property type="component" value="Unassembled WGS sequence"/>
</dbReference>
<evidence type="ECO:0000256" key="2">
    <source>
        <dbReference type="ARBA" id="ARBA00022692"/>
    </source>
</evidence>
<dbReference type="GO" id="GO:0004896">
    <property type="term" value="F:cytokine receptor activity"/>
    <property type="evidence" value="ECO:0007669"/>
    <property type="project" value="InterPro"/>
</dbReference>
<evidence type="ECO:0000256" key="9">
    <source>
        <dbReference type="SAM" id="SignalP"/>
    </source>
</evidence>
<comment type="subcellular location">
    <subcellularLocation>
        <location evidence="1">Membrane</location>
        <topology evidence="1">Single-pass membrane protein</topology>
    </subcellularLocation>
</comment>
<dbReference type="PANTHER" id="PTHR23037">
    <property type="entry name" value="CYTOKINE RECEPTOR"/>
    <property type="match status" value="1"/>
</dbReference>
<evidence type="ECO:0000313" key="11">
    <source>
        <dbReference type="Proteomes" id="UP001479290"/>
    </source>
</evidence>
<protein>
    <submittedName>
        <fullName evidence="10">Uncharacterized protein</fullName>
    </submittedName>
</protein>
<comment type="caution">
    <text evidence="10">The sequence shown here is derived from an EMBL/GenBank/DDBJ whole genome shotgun (WGS) entry which is preliminary data.</text>
</comment>
<keyword evidence="11" id="KW-1185">Reference proteome</keyword>
<dbReference type="InterPro" id="IPR013783">
    <property type="entry name" value="Ig-like_fold"/>
</dbReference>
<organism evidence="10 11">
    <name type="scientific">Culter alburnus</name>
    <name type="common">Topmouth culter</name>
    <dbReference type="NCBI Taxonomy" id="194366"/>
    <lineage>
        <taxon>Eukaryota</taxon>
        <taxon>Metazoa</taxon>
        <taxon>Chordata</taxon>
        <taxon>Craniata</taxon>
        <taxon>Vertebrata</taxon>
        <taxon>Euteleostomi</taxon>
        <taxon>Actinopterygii</taxon>
        <taxon>Neopterygii</taxon>
        <taxon>Teleostei</taxon>
        <taxon>Ostariophysi</taxon>
        <taxon>Cypriniformes</taxon>
        <taxon>Xenocyprididae</taxon>
        <taxon>Xenocypridinae</taxon>
        <taxon>Culter</taxon>
    </lineage>
</organism>
<proteinExistence type="predicted"/>
<keyword evidence="4 8" id="KW-1133">Transmembrane helix</keyword>
<dbReference type="PANTHER" id="PTHR23037:SF35">
    <property type="entry name" value="FIBRONECTIN TYPE-III DOMAIN-CONTAINING PROTEIN"/>
    <property type="match status" value="1"/>
</dbReference>
<evidence type="ECO:0000256" key="8">
    <source>
        <dbReference type="SAM" id="Phobius"/>
    </source>
</evidence>
<dbReference type="InterPro" id="IPR003531">
    <property type="entry name" value="Hempt_rcpt_S_F1_CS"/>
</dbReference>
<evidence type="ECO:0000256" key="5">
    <source>
        <dbReference type="ARBA" id="ARBA00023136"/>
    </source>
</evidence>
<feature type="chain" id="PRO_5043833853" evidence="9">
    <location>
        <begin position="24"/>
        <end position="465"/>
    </location>
</feature>
<reference evidence="10 11" key="1">
    <citation type="submission" date="2024-05" db="EMBL/GenBank/DDBJ databases">
        <title>A high-quality chromosomal-level genome assembly of Topmouth culter (Culter alburnus).</title>
        <authorList>
            <person name="Zhao H."/>
        </authorList>
    </citation>
    <scope>NUCLEOTIDE SEQUENCE [LARGE SCALE GENOMIC DNA]</scope>
    <source>
        <strain evidence="10">CATC2023</strain>
        <tissue evidence="10">Muscle</tissue>
    </source>
</reference>
<dbReference type="GO" id="GO:0009897">
    <property type="term" value="C:external side of plasma membrane"/>
    <property type="evidence" value="ECO:0007669"/>
    <property type="project" value="TreeGrafter"/>
</dbReference>
<evidence type="ECO:0000256" key="1">
    <source>
        <dbReference type="ARBA" id="ARBA00004167"/>
    </source>
</evidence>
<feature type="transmembrane region" description="Helical" evidence="8">
    <location>
        <begin position="248"/>
        <end position="268"/>
    </location>
</feature>
<keyword evidence="2 8" id="KW-0812">Transmembrane</keyword>
<keyword evidence="6" id="KW-1015">Disulfide bond</keyword>
<evidence type="ECO:0000256" key="4">
    <source>
        <dbReference type="ARBA" id="ARBA00022989"/>
    </source>
</evidence>
<keyword evidence="3 9" id="KW-0732">Signal</keyword>
<dbReference type="InterPro" id="IPR036116">
    <property type="entry name" value="FN3_sf"/>
</dbReference>
<evidence type="ECO:0000256" key="3">
    <source>
        <dbReference type="ARBA" id="ARBA00022729"/>
    </source>
</evidence>
<dbReference type="AlphaFoldDB" id="A0AAW2AY88"/>
<sequence length="465" mass="53272">MIRIGMICIFLAFSLELNTSSQALKEGLICVTDYSKTVSCSLKLPVTSTRNISHWLEFQWNNHIPDEYGIKHGPYRCPLQRAREDHTCTFTVNGRMADFDRVAVILHYLENGNKNSSLLNDRWVPAENIKPKAPFNLTLQYTNGTYNFFWTNGYEDERYGRDLPIKYNFLYYKDGDNDSEVSVRPENKMIQIDEMNLDPVTTYTAMVRSGIHENLKYRGTWSEWSSAVKWKTTYRDEYRDDSNQAGKIVIGTFLTVGLLILLIFVPAARFKMKEISWVPTPATYFQPLYQNYQGNFQCWVLAKSPLQNFHIMEDFSTIDKISEVMMTTLQDEVEKTAMYPAAQCHQPYVGPTAEVWAPRQMPDTCSETSIPCEEFSLFCEELPVKVDDIMQSLTVVCLSGDVLSLKDSALSLESLEDCEESEAPVIINPVPVCFKQDYCTLTNTPTGPVPTFTRDTELDENTFSD</sequence>
<dbReference type="Gene3D" id="2.60.40.10">
    <property type="entry name" value="Immunoglobulins"/>
    <property type="match status" value="1"/>
</dbReference>
<dbReference type="SUPFAM" id="SSF49265">
    <property type="entry name" value="Fibronectin type III"/>
    <property type="match status" value="1"/>
</dbReference>
<gene>
    <name evidence="10" type="ORF">ABG768_019797</name>
</gene>
<name>A0AAW2AY88_CULAL</name>
<evidence type="ECO:0000313" key="10">
    <source>
        <dbReference type="EMBL" id="KAK9978023.1"/>
    </source>
</evidence>
<accession>A0AAW2AY88</accession>
<dbReference type="PROSITE" id="PS01355">
    <property type="entry name" value="HEMATOPO_REC_S_F1"/>
    <property type="match status" value="1"/>
</dbReference>
<evidence type="ECO:0000256" key="6">
    <source>
        <dbReference type="ARBA" id="ARBA00023157"/>
    </source>
</evidence>
<keyword evidence="7" id="KW-0675">Receptor</keyword>